<evidence type="ECO:0000256" key="3">
    <source>
        <dbReference type="SAM" id="SignalP"/>
    </source>
</evidence>
<feature type="compositionally biased region" description="Polar residues" evidence="1">
    <location>
        <begin position="374"/>
        <end position="384"/>
    </location>
</feature>
<proteinExistence type="predicted"/>
<organism evidence="4 5">
    <name type="scientific">Schizopora paradoxa</name>
    <dbReference type="NCBI Taxonomy" id="27342"/>
    <lineage>
        <taxon>Eukaryota</taxon>
        <taxon>Fungi</taxon>
        <taxon>Dikarya</taxon>
        <taxon>Basidiomycota</taxon>
        <taxon>Agaricomycotina</taxon>
        <taxon>Agaricomycetes</taxon>
        <taxon>Hymenochaetales</taxon>
        <taxon>Schizoporaceae</taxon>
        <taxon>Schizopora</taxon>
    </lineage>
</organism>
<accession>A0A0H2SAT0</accession>
<dbReference type="PANTHER" id="PTHR37487">
    <property type="entry name" value="CHROMOSOME 1, WHOLE GENOME SHOTGUN SEQUENCE"/>
    <property type="match status" value="1"/>
</dbReference>
<dbReference type="STRING" id="27342.A0A0H2SAT0"/>
<dbReference type="PANTHER" id="PTHR37487:SF3">
    <property type="entry name" value="CLEAVAGE_POLYADENYLATION SPECIFICITY FACTOR A SUBUNIT N-TERMINAL DOMAIN-CONTAINING PROTEIN"/>
    <property type="match status" value="1"/>
</dbReference>
<feature type="region of interest" description="Disordered" evidence="1">
    <location>
        <begin position="228"/>
        <end position="266"/>
    </location>
</feature>
<dbReference type="OrthoDB" id="2591431at2759"/>
<evidence type="ECO:0000313" key="5">
    <source>
        <dbReference type="Proteomes" id="UP000053477"/>
    </source>
</evidence>
<sequence>MCRSTRSTDFRWLVHFLVFLLSGPLSTQFVRAFNFEFSAPGQCDPLNISWTGGTSPFSLLIAPLFRNFLNISVPASAYDAESQTGSFSTQLSFPENQKFLLAMSDASGFGSGGISSVLTTGTSATGSACDTTLNAVPAFTFAIPDQLQQCSEFIFDGYSNSTQPNTIRGLIPLGQTVTLETDPSTNEFTWQANVPSGTSMVFIITDSLGRGGGTSDVEIVTESSNAACLNEQSPHSTASSATSMTATSTATSQSSPTTTPQSSKSNLNTGVVAGIAVGVVAILLFVILLVVVLVRRRRRPEQNAEYAASQVTQLQGMPISTRSTPSNNFITSAVPGSYPGSQAAAELVSNASPYSPYSTMRSVTSSSPYSSPSGNEYQQDQTSAGDPYSRIASMLPNPHPQSAPYSGNSNYPSQPEVFSSTTYLVNPPRQTLPETRPEERSLPSKSPFGPTTQVTSRLVLHTDVDDSTSDISEPVEEREVMELPPQYSDRRRSLPQQPQASGEKH</sequence>
<dbReference type="InParanoid" id="A0A0H2SAT0"/>
<evidence type="ECO:0000256" key="1">
    <source>
        <dbReference type="SAM" id="MobiDB-lite"/>
    </source>
</evidence>
<evidence type="ECO:0000256" key="2">
    <source>
        <dbReference type="SAM" id="Phobius"/>
    </source>
</evidence>
<gene>
    <name evidence="4" type="ORF">SCHPADRAFT_339061</name>
</gene>
<evidence type="ECO:0008006" key="6">
    <source>
        <dbReference type="Google" id="ProtNLM"/>
    </source>
</evidence>
<keyword evidence="5" id="KW-1185">Reference proteome</keyword>
<feature type="compositionally biased region" description="Low complexity" evidence="1">
    <location>
        <begin position="357"/>
        <end position="373"/>
    </location>
</feature>
<keyword evidence="2" id="KW-1133">Transmembrane helix</keyword>
<name>A0A0H2SAT0_9AGAM</name>
<feature type="signal peptide" evidence="3">
    <location>
        <begin position="1"/>
        <end position="32"/>
    </location>
</feature>
<evidence type="ECO:0000313" key="4">
    <source>
        <dbReference type="EMBL" id="KLO13971.1"/>
    </source>
</evidence>
<feature type="compositionally biased region" description="Low complexity" evidence="1">
    <location>
        <begin position="232"/>
        <end position="263"/>
    </location>
</feature>
<protein>
    <recommendedName>
        <fullName evidence="6">Mid2 domain-containing protein</fullName>
    </recommendedName>
</protein>
<keyword evidence="2" id="KW-0472">Membrane</keyword>
<feature type="compositionally biased region" description="Polar residues" evidence="1">
    <location>
        <begin position="494"/>
        <end position="505"/>
    </location>
</feature>
<keyword evidence="2" id="KW-0812">Transmembrane</keyword>
<reference evidence="4 5" key="1">
    <citation type="submission" date="2015-04" db="EMBL/GenBank/DDBJ databases">
        <title>Complete genome sequence of Schizopora paradoxa KUC8140, a cosmopolitan wood degrader in East Asia.</title>
        <authorList>
            <consortium name="DOE Joint Genome Institute"/>
            <person name="Min B."/>
            <person name="Park H."/>
            <person name="Jang Y."/>
            <person name="Kim J.-J."/>
            <person name="Kim K.H."/>
            <person name="Pangilinan J."/>
            <person name="Lipzen A."/>
            <person name="Riley R."/>
            <person name="Grigoriev I.V."/>
            <person name="Spatafora J.W."/>
            <person name="Choi I.-G."/>
        </authorList>
    </citation>
    <scope>NUCLEOTIDE SEQUENCE [LARGE SCALE GENOMIC DNA]</scope>
    <source>
        <strain evidence="4 5">KUC8140</strain>
    </source>
</reference>
<feature type="chain" id="PRO_5005202496" description="Mid2 domain-containing protein" evidence="3">
    <location>
        <begin position="33"/>
        <end position="505"/>
    </location>
</feature>
<feature type="compositionally biased region" description="Polar residues" evidence="1">
    <location>
        <begin position="403"/>
        <end position="433"/>
    </location>
</feature>
<dbReference type="EMBL" id="KQ085951">
    <property type="protein sequence ID" value="KLO13971.1"/>
    <property type="molecule type" value="Genomic_DNA"/>
</dbReference>
<dbReference type="Proteomes" id="UP000053477">
    <property type="component" value="Unassembled WGS sequence"/>
</dbReference>
<feature type="transmembrane region" description="Helical" evidence="2">
    <location>
        <begin position="271"/>
        <end position="294"/>
    </location>
</feature>
<dbReference type="AlphaFoldDB" id="A0A0H2SAT0"/>
<feature type="region of interest" description="Disordered" evidence="1">
    <location>
        <begin position="357"/>
        <end position="505"/>
    </location>
</feature>
<keyword evidence="3" id="KW-0732">Signal</keyword>
<feature type="compositionally biased region" description="Acidic residues" evidence="1">
    <location>
        <begin position="465"/>
        <end position="474"/>
    </location>
</feature>